<evidence type="ECO:0000256" key="3">
    <source>
        <dbReference type="ARBA" id="ARBA00022588"/>
    </source>
</evidence>
<feature type="region of interest" description="Disordered" evidence="7">
    <location>
        <begin position="93"/>
        <end position="114"/>
    </location>
</feature>
<dbReference type="FunCoup" id="A0A671Y314">
    <property type="interactions" value="1211"/>
</dbReference>
<sequence>MPPKTIKRAIKNCLENLPEKDFKKFCDALISDAGIATSRVENKDYLEVTNVIVSNFGEAKALDVVIELLEDIGCKDKADALVAETKELTSKAGSSRSAGASAGTDRVTPKADGGHFVDKHKVQLIQRVKSIAQILDQLLTKKVINQETYDHIRALRPPQEQMRELYSFLNAPACKDIFYEILVENQKYLIDDLKKNE</sequence>
<dbReference type="CDD" id="cd08330">
    <property type="entry name" value="CARD_ASC_NALP1"/>
    <property type="match status" value="1"/>
</dbReference>
<keyword evidence="4" id="KW-0391">Immunity</keyword>
<keyword evidence="3" id="KW-0399">Innate immunity</keyword>
<dbReference type="PANTHER" id="PTHR46985">
    <property type="entry name" value="NACHT, LRR AND PYD DOMAINS-CONTAINING PROTEIN 1"/>
    <property type="match status" value="1"/>
</dbReference>
<reference evidence="10" key="2">
    <citation type="submission" date="2025-08" db="UniProtKB">
        <authorList>
            <consortium name="Ensembl"/>
        </authorList>
    </citation>
    <scope>IDENTIFICATION</scope>
</reference>
<dbReference type="GO" id="GO:0045087">
    <property type="term" value="P:innate immune response"/>
    <property type="evidence" value="ECO:0007669"/>
    <property type="project" value="UniProtKB-KW"/>
</dbReference>
<dbReference type="PANTHER" id="PTHR46985:SF2">
    <property type="entry name" value="APOPTOSIS-ASSOCIATED SPECK-LIKE PROTEIN CONTAINING A CARD"/>
    <property type="match status" value="1"/>
</dbReference>
<evidence type="ECO:0000259" key="8">
    <source>
        <dbReference type="PROSITE" id="PS50209"/>
    </source>
</evidence>
<evidence type="ECO:0000313" key="11">
    <source>
        <dbReference type="Proteomes" id="UP000472265"/>
    </source>
</evidence>
<feature type="compositionally biased region" description="Low complexity" evidence="7">
    <location>
        <begin position="93"/>
        <end position="103"/>
    </location>
</feature>
<evidence type="ECO:0000256" key="4">
    <source>
        <dbReference type="ARBA" id="ARBA00022859"/>
    </source>
</evidence>
<dbReference type="OMA" id="CKPQAER"/>
<keyword evidence="11" id="KW-1185">Reference proteome</keyword>
<organism evidence="10 11">
    <name type="scientific">Sparus aurata</name>
    <name type="common">Gilthead sea bream</name>
    <dbReference type="NCBI Taxonomy" id="8175"/>
    <lineage>
        <taxon>Eukaryota</taxon>
        <taxon>Metazoa</taxon>
        <taxon>Chordata</taxon>
        <taxon>Craniata</taxon>
        <taxon>Vertebrata</taxon>
        <taxon>Euteleostomi</taxon>
        <taxon>Actinopterygii</taxon>
        <taxon>Neopterygii</taxon>
        <taxon>Teleostei</taxon>
        <taxon>Neoteleostei</taxon>
        <taxon>Acanthomorphata</taxon>
        <taxon>Eupercaria</taxon>
        <taxon>Spariformes</taxon>
        <taxon>Sparidae</taxon>
        <taxon>Sparus</taxon>
    </lineage>
</organism>
<keyword evidence="6" id="KW-1271">Inflammasome</keyword>
<dbReference type="PROSITE" id="PS50824">
    <property type="entry name" value="DAPIN"/>
    <property type="match status" value="1"/>
</dbReference>
<evidence type="ECO:0000256" key="5">
    <source>
        <dbReference type="ARBA" id="ARBA00023198"/>
    </source>
</evidence>
<dbReference type="GeneTree" id="ENSGT00940000164898"/>
<dbReference type="InParanoid" id="A0A671Y314"/>
<dbReference type="InterPro" id="IPR051249">
    <property type="entry name" value="NLRP_Inflammasome"/>
</dbReference>
<evidence type="ECO:0000256" key="7">
    <source>
        <dbReference type="SAM" id="MobiDB-lite"/>
    </source>
</evidence>
<dbReference type="Pfam" id="PF02758">
    <property type="entry name" value="PYRIN"/>
    <property type="match status" value="1"/>
</dbReference>
<dbReference type="Gene3D" id="1.10.533.10">
    <property type="entry name" value="Death Domain, Fas"/>
    <property type="match status" value="2"/>
</dbReference>
<dbReference type="OrthoDB" id="8888059at2759"/>
<dbReference type="GO" id="GO:0006954">
    <property type="term" value="P:inflammatory response"/>
    <property type="evidence" value="ECO:0007669"/>
    <property type="project" value="UniProtKB-KW"/>
</dbReference>
<dbReference type="GO" id="GO:0061702">
    <property type="term" value="C:canonical inflammasome complex"/>
    <property type="evidence" value="ECO:0007669"/>
    <property type="project" value="UniProtKB-SubCell"/>
</dbReference>
<evidence type="ECO:0000256" key="1">
    <source>
        <dbReference type="ARBA" id="ARBA00004110"/>
    </source>
</evidence>
<evidence type="ECO:0000256" key="6">
    <source>
        <dbReference type="ARBA" id="ARBA00023233"/>
    </source>
</evidence>
<gene>
    <name evidence="10" type="primary">LOC115567534</name>
</gene>
<comment type="subcellular location">
    <subcellularLocation>
        <location evidence="1">Inflammasome</location>
    </subcellularLocation>
</comment>
<feature type="domain" description="Pyrin" evidence="9">
    <location>
        <begin position="1"/>
        <end position="87"/>
    </location>
</feature>
<dbReference type="Ensembl" id="ENSSAUT00010060823.1">
    <property type="protein sequence ID" value="ENSSAUP00010057935.1"/>
    <property type="gene ID" value="ENSSAUG00010023679.1"/>
</dbReference>
<protein>
    <submittedName>
        <fullName evidence="10">PYD and CARD domain containing</fullName>
    </submittedName>
</protein>
<keyword evidence="2" id="KW-0963">Cytoplasm</keyword>
<keyword evidence="5" id="KW-0395">Inflammatory response</keyword>
<dbReference type="AlphaFoldDB" id="A0A671Y314"/>
<reference evidence="10" key="3">
    <citation type="submission" date="2025-09" db="UniProtKB">
        <authorList>
            <consortium name="Ensembl"/>
        </authorList>
    </citation>
    <scope>IDENTIFICATION</scope>
</reference>
<proteinExistence type="predicted"/>
<dbReference type="SUPFAM" id="SSF47986">
    <property type="entry name" value="DEATH domain"/>
    <property type="match status" value="2"/>
</dbReference>
<feature type="domain" description="CARD" evidence="8">
    <location>
        <begin position="115"/>
        <end position="197"/>
    </location>
</feature>
<reference evidence="10" key="1">
    <citation type="submission" date="2021-04" db="EMBL/GenBank/DDBJ databases">
        <authorList>
            <consortium name="Wellcome Sanger Institute Data Sharing"/>
        </authorList>
    </citation>
    <scope>NUCLEOTIDE SEQUENCE [LARGE SCALE GENOMIC DNA]</scope>
</reference>
<dbReference type="InterPro" id="IPR033516">
    <property type="entry name" value="CARD8/ASC/NALP1_CARD"/>
</dbReference>
<dbReference type="InterPro" id="IPR011029">
    <property type="entry name" value="DEATH-like_dom_sf"/>
</dbReference>
<dbReference type="GO" id="GO:0042981">
    <property type="term" value="P:regulation of apoptotic process"/>
    <property type="evidence" value="ECO:0007669"/>
    <property type="project" value="InterPro"/>
</dbReference>
<dbReference type="InterPro" id="IPR004020">
    <property type="entry name" value="DAPIN"/>
</dbReference>
<dbReference type="FunFam" id="1.10.533.10:FF:000013">
    <property type="entry name" value="Apoptosis-associated speck-like protein containing a CARD"/>
    <property type="match status" value="1"/>
</dbReference>
<dbReference type="SMART" id="SM01289">
    <property type="entry name" value="PYRIN"/>
    <property type="match status" value="1"/>
</dbReference>
<dbReference type="Proteomes" id="UP000472265">
    <property type="component" value="Chromosome 17"/>
</dbReference>
<dbReference type="InterPro" id="IPR001315">
    <property type="entry name" value="CARD"/>
</dbReference>
<accession>A0A671Y314</accession>
<dbReference type="Pfam" id="PF00619">
    <property type="entry name" value="CARD"/>
    <property type="match status" value="1"/>
</dbReference>
<name>A0A671Y314_SPAAU</name>
<evidence type="ECO:0000259" key="9">
    <source>
        <dbReference type="PROSITE" id="PS50824"/>
    </source>
</evidence>
<evidence type="ECO:0000313" key="10">
    <source>
        <dbReference type="Ensembl" id="ENSSAUP00010057935.1"/>
    </source>
</evidence>
<evidence type="ECO:0000256" key="2">
    <source>
        <dbReference type="ARBA" id="ARBA00022490"/>
    </source>
</evidence>
<dbReference type="PROSITE" id="PS50209">
    <property type="entry name" value="CARD"/>
    <property type="match status" value="1"/>
</dbReference>